<evidence type="ECO:0000256" key="1">
    <source>
        <dbReference type="SAM" id="Phobius"/>
    </source>
</evidence>
<sequence length="136" mass="15426">MVEAGDNQCRTVSSFFKVASWLYRLEILWASLLSGDHRWRITVRHKILIWVCMVIFGILFFIDLSFCRSSVYLFAAYQLGWFAEGGGGWPNGSSSMVISLCCCHCFLVPSVRSTVILVGGTILECFVLLRCGERWL</sequence>
<reference evidence="3" key="1">
    <citation type="journal article" date="2016" name="Nat. Biotechnol.">
        <title>Sequencing wild and cultivated cassava and related species reveals extensive interspecific hybridization and genetic diversity.</title>
        <authorList>
            <person name="Bredeson J.V."/>
            <person name="Lyons J.B."/>
            <person name="Prochnik S.E."/>
            <person name="Wu G.A."/>
            <person name="Ha C.M."/>
            <person name="Edsinger-Gonzales E."/>
            <person name="Grimwood J."/>
            <person name="Schmutz J."/>
            <person name="Rabbi I.Y."/>
            <person name="Egesi C."/>
            <person name="Nauluvula P."/>
            <person name="Lebot V."/>
            <person name="Ndunguru J."/>
            <person name="Mkamilo G."/>
            <person name="Bart R.S."/>
            <person name="Setter T.L."/>
            <person name="Gleadow R.M."/>
            <person name="Kulakow P."/>
            <person name="Ferguson M.E."/>
            <person name="Rounsley S."/>
            <person name="Rokhsar D.S."/>
        </authorList>
    </citation>
    <scope>NUCLEOTIDE SEQUENCE [LARGE SCALE GENOMIC DNA]</scope>
    <source>
        <strain evidence="3">cv. AM560-2</strain>
    </source>
</reference>
<evidence type="ECO:0000313" key="3">
    <source>
        <dbReference type="Proteomes" id="UP000091857"/>
    </source>
</evidence>
<organism evidence="2 3">
    <name type="scientific">Manihot esculenta</name>
    <name type="common">Cassava</name>
    <name type="synonym">Jatropha manihot</name>
    <dbReference type="NCBI Taxonomy" id="3983"/>
    <lineage>
        <taxon>Eukaryota</taxon>
        <taxon>Viridiplantae</taxon>
        <taxon>Streptophyta</taxon>
        <taxon>Embryophyta</taxon>
        <taxon>Tracheophyta</taxon>
        <taxon>Spermatophyta</taxon>
        <taxon>Magnoliopsida</taxon>
        <taxon>eudicotyledons</taxon>
        <taxon>Gunneridae</taxon>
        <taxon>Pentapetalae</taxon>
        <taxon>rosids</taxon>
        <taxon>fabids</taxon>
        <taxon>Malpighiales</taxon>
        <taxon>Euphorbiaceae</taxon>
        <taxon>Crotonoideae</taxon>
        <taxon>Manihoteae</taxon>
        <taxon>Manihot</taxon>
    </lineage>
</organism>
<name>A0A2C9VRA7_MANES</name>
<keyword evidence="3" id="KW-1185">Reference proteome</keyword>
<protein>
    <recommendedName>
        <fullName evidence="4">Transmembrane protein</fullName>
    </recommendedName>
</protein>
<keyword evidence="1" id="KW-0472">Membrane</keyword>
<dbReference type="AlphaFoldDB" id="A0A2C9VRA7"/>
<proteinExistence type="predicted"/>
<feature type="transmembrane region" description="Helical" evidence="1">
    <location>
        <begin position="47"/>
        <end position="76"/>
    </location>
</feature>
<evidence type="ECO:0008006" key="4">
    <source>
        <dbReference type="Google" id="ProtNLM"/>
    </source>
</evidence>
<dbReference type="Proteomes" id="UP000091857">
    <property type="component" value="Chromosome 6"/>
</dbReference>
<dbReference type="Gramene" id="Manes.06G157600.1.v8.1">
    <property type="protein sequence ID" value="Manes.06G157600.1.v8.1.CDS.1"/>
    <property type="gene ID" value="Manes.06G157600.v8.1"/>
</dbReference>
<keyword evidence="1" id="KW-0812">Transmembrane</keyword>
<gene>
    <name evidence="2" type="ORF">MANES_06G157600v8</name>
</gene>
<evidence type="ECO:0000313" key="2">
    <source>
        <dbReference type="EMBL" id="OAY48417.1"/>
    </source>
</evidence>
<comment type="caution">
    <text evidence="2">The sequence shown here is derived from an EMBL/GenBank/DDBJ whole genome shotgun (WGS) entry which is preliminary data.</text>
</comment>
<dbReference type="EMBL" id="CM004392">
    <property type="protein sequence ID" value="OAY48417.1"/>
    <property type="molecule type" value="Genomic_DNA"/>
</dbReference>
<accession>A0A2C9VRA7</accession>
<keyword evidence="1" id="KW-1133">Transmembrane helix</keyword>